<dbReference type="OrthoDB" id="534666at2759"/>
<evidence type="ECO:0000256" key="4">
    <source>
        <dbReference type="ARBA" id="ARBA00022670"/>
    </source>
</evidence>
<evidence type="ECO:0000259" key="12">
    <source>
        <dbReference type="Pfam" id="PF01432"/>
    </source>
</evidence>
<gene>
    <name evidence="13" type="primary">PRD1_1</name>
    <name evidence="13" type="ORF">GGI25_001340</name>
</gene>
<dbReference type="InterPro" id="IPR045090">
    <property type="entry name" value="Pept_M3A_M3B"/>
</dbReference>
<comment type="similarity">
    <text evidence="2 9">Belongs to the peptidase M3 family.</text>
</comment>
<dbReference type="PANTHER" id="PTHR11804:SF84">
    <property type="entry name" value="SACCHAROLYSIN"/>
    <property type="match status" value="1"/>
</dbReference>
<evidence type="ECO:0000313" key="13">
    <source>
        <dbReference type="EMBL" id="KAJ2679650.1"/>
    </source>
</evidence>
<keyword evidence="3" id="KW-0963">Cytoplasm</keyword>
<dbReference type="InterPro" id="IPR024080">
    <property type="entry name" value="Neurolysin/TOP_N"/>
</dbReference>
<dbReference type="CDD" id="cd06455">
    <property type="entry name" value="M3A_TOP"/>
    <property type="match status" value="1"/>
</dbReference>
<dbReference type="InterPro" id="IPR024079">
    <property type="entry name" value="MetalloPept_cat_dom_sf"/>
</dbReference>
<evidence type="ECO:0000256" key="2">
    <source>
        <dbReference type="ARBA" id="ARBA00006040"/>
    </source>
</evidence>
<comment type="subcellular location">
    <subcellularLocation>
        <location evidence="1">Cytoplasm</location>
    </subcellularLocation>
</comment>
<keyword evidence="11" id="KW-0812">Transmembrane</keyword>
<dbReference type="InterPro" id="IPR024077">
    <property type="entry name" value="Neurolysin/TOP_dom2"/>
</dbReference>
<keyword evidence="4 9" id="KW-0645">Protease</keyword>
<dbReference type="GO" id="GO:0006508">
    <property type="term" value="P:proteolysis"/>
    <property type="evidence" value="ECO:0007669"/>
    <property type="project" value="UniProtKB-KW"/>
</dbReference>
<evidence type="ECO:0000256" key="1">
    <source>
        <dbReference type="ARBA" id="ARBA00004496"/>
    </source>
</evidence>
<dbReference type="PANTHER" id="PTHR11804">
    <property type="entry name" value="PROTEASE M3 THIMET OLIGOPEPTIDASE-RELATED"/>
    <property type="match status" value="1"/>
</dbReference>
<evidence type="ECO:0000256" key="9">
    <source>
        <dbReference type="RuleBase" id="RU003435"/>
    </source>
</evidence>
<dbReference type="Proteomes" id="UP001151518">
    <property type="component" value="Unassembled WGS sequence"/>
</dbReference>
<accession>A0A9W8GAW1</accession>
<name>A0A9W8GAW1_9FUNG</name>
<evidence type="ECO:0000256" key="10">
    <source>
        <dbReference type="SAM" id="MobiDB-lite"/>
    </source>
</evidence>
<keyword evidence="6 9" id="KW-0378">Hydrolase</keyword>
<dbReference type="GO" id="GO:0006518">
    <property type="term" value="P:peptide metabolic process"/>
    <property type="evidence" value="ECO:0007669"/>
    <property type="project" value="TreeGrafter"/>
</dbReference>
<evidence type="ECO:0000256" key="11">
    <source>
        <dbReference type="SAM" id="Phobius"/>
    </source>
</evidence>
<proteinExistence type="inferred from homology"/>
<evidence type="ECO:0000256" key="7">
    <source>
        <dbReference type="ARBA" id="ARBA00022833"/>
    </source>
</evidence>
<organism evidence="13 14">
    <name type="scientific">Coemansia spiralis</name>
    <dbReference type="NCBI Taxonomy" id="417178"/>
    <lineage>
        <taxon>Eukaryota</taxon>
        <taxon>Fungi</taxon>
        <taxon>Fungi incertae sedis</taxon>
        <taxon>Zoopagomycota</taxon>
        <taxon>Kickxellomycotina</taxon>
        <taxon>Kickxellomycetes</taxon>
        <taxon>Kickxellales</taxon>
        <taxon>Kickxellaceae</taxon>
        <taxon>Coemansia</taxon>
    </lineage>
</organism>
<keyword evidence="7 9" id="KW-0862">Zinc</keyword>
<keyword evidence="11" id="KW-1133">Transmembrane helix</keyword>
<dbReference type="InterPro" id="IPR001567">
    <property type="entry name" value="Pept_M3A_M3B_dom"/>
</dbReference>
<dbReference type="GO" id="GO:0046872">
    <property type="term" value="F:metal ion binding"/>
    <property type="evidence" value="ECO:0007669"/>
    <property type="project" value="UniProtKB-UniRule"/>
</dbReference>
<comment type="cofactor">
    <cofactor evidence="9">
        <name>Zn(2+)</name>
        <dbReference type="ChEBI" id="CHEBI:29105"/>
    </cofactor>
    <text evidence="9">Binds 1 zinc ion.</text>
</comment>
<dbReference type="EMBL" id="JANBTW010000010">
    <property type="protein sequence ID" value="KAJ2679650.1"/>
    <property type="molecule type" value="Genomic_DNA"/>
</dbReference>
<feature type="region of interest" description="Disordered" evidence="10">
    <location>
        <begin position="1"/>
        <end position="23"/>
    </location>
</feature>
<comment type="caution">
    <text evidence="13">The sequence shown here is derived from an EMBL/GenBank/DDBJ whole genome shotgun (WGS) entry which is preliminary data.</text>
</comment>
<dbReference type="GO" id="GO:0005758">
    <property type="term" value="C:mitochondrial intermembrane space"/>
    <property type="evidence" value="ECO:0007669"/>
    <property type="project" value="TreeGrafter"/>
</dbReference>
<protein>
    <submittedName>
        <fullName evidence="13">Metalloendopeptidase</fullName>
        <ecNumber evidence="13">3.4.24.37</ecNumber>
    </submittedName>
</protein>
<evidence type="ECO:0000256" key="3">
    <source>
        <dbReference type="ARBA" id="ARBA00022490"/>
    </source>
</evidence>
<dbReference type="FunFam" id="3.40.390.10:FF:000006">
    <property type="entry name" value="Thimet oligopeptidase 1"/>
    <property type="match status" value="1"/>
</dbReference>
<evidence type="ECO:0000256" key="6">
    <source>
        <dbReference type="ARBA" id="ARBA00022801"/>
    </source>
</evidence>
<dbReference type="Pfam" id="PF01432">
    <property type="entry name" value="Peptidase_M3"/>
    <property type="match status" value="1"/>
</dbReference>
<dbReference type="Gene3D" id="1.20.1050.40">
    <property type="entry name" value="Endopeptidase. Chain P, domain 1"/>
    <property type="match status" value="1"/>
</dbReference>
<reference evidence="13" key="1">
    <citation type="submission" date="2022-07" db="EMBL/GenBank/DDBJ databases">
        <title>Phylogenomic reconstructions and comparative analyses of Kickxellomycotina fungi.</title>
        <authorList>
            <person name="Reynolds N.K."/>
            <person name="Stajich J.E."/>
            <person name="Barry K."/>
            <person name="Grigoriev I.V."/>
            <person name="Crous P."/>
            <person name="Smith M.E."/>
        </authorList>
    </citation>
    <scope>NUCLEOTIDE SEQUENCE</scope>
    <source>
        <strain evidence="13">NRRL 3115</strain>
    </source>
</reference>
<dbReference type="Gene3D" id="1.10.1370.10">
    <property type="entry name" value="Neurolysin, domain 3"/>
    <property type="match status" value="1"/>
</dbReference>
<evidence type="ECO:0000256" key="8">
    <source>
        <dbReference type="ARBA" id="ARBA00023049"/>
    </source>
</evidence>
<dbReference type="Gene3D" id="3.40.390.10">
    <property type="entry name" value="Collagenase (Catalytic Domain)"/>
    <property type="match status" value="1"/>
</dbReference>
<dbReference type="FunFam" id="1.20.1050.40:FF:000001">
    <property type="entry name" value="Thimet oligopeptidase 1"/>
    <property type="match status" value="1"/>
</dbReference>
<feature type="transmembrane region" description="Helical" evidence="11">
    <location>
        <begin position="32"/>
        <end position="49"/>
    </location>
</feature>
<sequence>MLSRRPSDAKPVPRGNSPSEPHPDVNNRFRTFLLFASSVAFAILFYHLYQPDFSLFSYSSIYSPMSASEQRAQPVKGSILNFNLSPDEINSTVDRLIREGREIQDKVASQTHPTFENAIVPLATRENEQSADYLVVTFVQNVSTDSKVRDASTAAEEKLNAFEIESHMREDVYKAVRAVFDNESEMTKLGPEDRRLVEKMEQQYRRNGLALGKEEREKLGQIRKQLSEIGVRFSRNINEGDGRILLTREELEGLPDDYFEGRKTEVDDGVEKYVVTTKYPDYIPAMQYAKREDTRRRLLTVEETRCPENIPLLQEAVALRLQAARLLGYKTHAESVLEENMAKVPKAVLEFEYDLRKRLDALADKEIEEIEAIKKADKEAAGEPYNGLFTWDYHFHLNLVKERKHNISDEEIKQYFPMKVVTRGILDIYQEMLSLRFVKVEDPPVWHEDVDMYEVWEAKEDKFVGHFYLDLYPREDKYNHAAVWPIRPGFERGDGSYEYPVSAMVANFPKATKSTPALLKHSDAVTLLHELGHVFHGICSVTKWSRLHGTNTERDFVEAPSQMLENWGWEPSVLRRFAVHYKTGEPIPEELVKRLVAAKNEGAGLFNLRQAFLGLFDMAIHNTTDGNIDVNTVYSKLRQEVGRFKNGEARTWGEATFGHMMGGYDAGYYGYLWSLVFSADMYASRFLKDGVDSLKTGMDYRHEILQPGGSRDASVSLEKFLGRKPNNKAFLKSIGLDSD</sequence>
<evidence type="ECO:0000256" key="5">
    <source>
        <dbReference type="ARBA" id="ARBA00022723"/>
    </source>
</evidence>
<keyword evidence="5 9" id="KW-0479">Metal-binding</keyword>
<keyword evidence="8 9" id="KW-0482">Metalloprotease</keyword>
<dbReference type="EC" id="3.4.24.37" evidence="13"/>
<dbReference type="AlphaFoldDB" id="A0A9W8GAW1"/>
<keyword evidence="11" id="KW-0472">Membrane</keyword>
<dbReference type="SUPFAM" id="SSF55486">
    <property type="entry name" value="Metalloproteases ('zincins'), catalytic domain"/>
    <property type="match status" value="1"/>
</dbReference>
<feature type="domain" description="Peptidase M3A/M3B catalytic" evidence="12">
    <location>
        <begin position="286"/>
        <end position="735"/>
    </location>
</feature>
<evidence type="ECO:0000313" key="14">
    <source>
        <dbReference type="Proteomes" id="UP001151518"/>
    </source>
</evidence>
<dbReference type="GO" id="GO:0004222">
    <property type="term" value="F:metalloendopeptidase activity"/>
    <property type="evidence" value="ECO:0007669"/>
    <property type="project" value="UniProtKB-EC"/>
</dbReference>